<reference evidence="1 2" key="1">
    <citation type="submission" date="2024-01" db="EMBL/GenBank/DDBJ databases">
        <title>A telomere-to-telomere, gap-free genome of sweet tea (Lithocarpus litseifolius).</title>
        <authorList>
            <person name="Zhou J."/>
        </authorList>
    </citation>
    <scope>NUCLEOTIDE SEQUENCE [LARGE SCALE GENOMIC DNA]</scope>
    <source>
        <strain evidence="1">Zhou-2022a</strain>
        <tissue evidence="1">Leaf</tissue>
    </source>
</reference>
<gene>
    <name evidence="1" type="ORF">SO802_012361</name>
</gene>
<protein>
    <submittedName>
        <fullName evidence="1">Uncharacterized protein</fullName>
    </submittedName>
</protein>
<proteinExistence type="predicted"/>
<sequence length="136" mass="15359">MGSLNMTEKGFGFIITVIDIILYYGGLLNNANVNKVLSFEGPEVSVKDDDDDNDEDFVDEIAINGEDFVNKDEYEERIERGDFERDIDDDEIEPKVHDDEIFDRGEIDTDNIISVQNITNTIPVYTPPALSFSANT</sequence>
<organism evidence="1 2">
    <name type="scientific">Lithocarpus litseifolius</name>
    <dbReference type="NCBI Taxonomy" id="425828"/>
    <lineage>
        <taxon>Eukaryota</taxon>
        <taxon>Viridiplantae</taxon>
        <taxon>Streptophyta</taxon>
        <taxon>Embryophyta</taxon>
        <taxon>Tracheophyta</taxon>
        <taxon>Spermatophyta</taxon>
        <taxon>Magnoliopsida</taxon>
        <taxon>eudicotyledons</taxon>
        <taxon>Gunneridae</taxon>
        <taxon>Pentapetalae</taxon>
        <taxon>rosids</taxon>
        <taxon>fabids</taxon>
        <taxon>Fagales</taxon>
        <taxon>Fagaceae</taxon>
        <taxon>Lithocarpus</taxon>
    </lineage>
</organism>
<evidence type="ECO:0000313" key="2">
    <source>
        <dbReference type="Proteomes" id="UP001459277"/>
    </source>
</evidence>
<name>A0AAW2D2J9_9ROSI</name>
<comment type="caution">
    <text evidence="1">The sequence shown here is derived from an EMBL/GenBank/DDBJ whole genome shotgun (WGS) entry which is preliminary data.</text>
</comment>
<evidence type="ECO:0000313" key="1">
    <source>
        <dbReference type="EMBL" id="KAL0004800.1"/>
    </source>
</evidence>
<dbReference type="EMBL" id="JAZDWU010000004">
    <property type="protein sequence ID" value="KAL0004800.1"/>
    <property type="molecule type" value="Genomic_DNA"/>
</dbReference>
<dbReference type="AlphaFoldDB" id="A0AAW2D2J9"/>
<accession>A0AAW2D2J9</accession>
<keyword evidence="2" id="KW-1185">Reference proteome</keyword>
<dbReference type="Proteomes" id="UP001459277">
    <property type="component" value="Unassembled WGS sequence"/>
</dbReference>